<dbReference type="EMBL" id="DTCK01000007">
    <property type="protein sequence ID" value="HGQ35121.1"/>
    <property type="molecule type" value="Genomic_DNA"/>
</dbReference>
<dbReference type="EC" id="6.3.4.18" evidence="4 5"/>
<keyword evidence="1 4" id="KW-0547">Nucleotide-binding</keyword>
<comment type="similarity">
    <text evidence="4 5">Belongs to the PurK/PurT family.</text>
</comment>
<dbReference type="NCBIfam" id="TIGR01161">
    <property type="entry name" value="purK"/>
    <property type="match status" value="1"/>
</dbReference>
<dbReference type="Gene3D" id="3.30.1490.20">
    <property type="entry name" value="ATP-grasp fold, A domain"/>
    <property type="match status" value="1"/>
</dbReference>
<comment type="subunit">
    <text evidence="4">Homodimer.</text>
</comment>
<accession>A0A7C4JJU9</accession>
<dbReference type="InterPro" id="IPR003135">
    <property type="entry name" value="ATP-grasp_carboxylate-amine"/>
</dbReference>
<feature type="binding site" evidence="4">
    <location>
        <begin position="181"/>
        <end position="184"/>
    </location>
    <ligand>
        <name>ATP</name>
        <dbReference type="ChEBI" id="CHEBI:30616"/>
    </ligand>
</feature>
<dbReference type="InterPro" id="IPR040686">
    <property type="entry name" value="PurK_C"/>
</dbReference>
<reference evidence="8" key="1">
    <citation type="journal article" date="2020" name="mSystems">
        <title>Genome- and Community-Level Interaction Insights into Carbon Utilization and Element Cycling Functions of Hydrothermarchaeota in Hydrothermal Sediment.</title>
        <authorList>
            <person name="Zhou Z."/>
            <person name="Liu Y."/>
            <person name="Xu W."/>
            <person name="Pan J."/>
            <person name="Luo Z.H."/>
            <person name="Li M."/>
        </authorList>
    </citation>
    <scope>NUCLEOTIDE SEQUENCE [LARGE SCALE GENOMIC DNA]</scope>
    <source>
        <strain evidence="8">SpSt-637</strain>
        <strain evidence="7">SpSt-667</strain>
    </source>
</reference>
<dbReference type="PROSITE" id="PS50975">
    <property type="entry name" value="ATP_GRASP"/>
    <property type="match status" value="1"/>
</dbReference>
<dbReference type="UniPathway" id="UPA00074">
    <property type="reaction ID" value="UER00942"/>
</dbReference>
<proteinExistence type="inferred from homology"/>
<comment type="catalytic activity">
    <reaction evidence="4 5">
        <text>5-amino-1-(5-phospho-beta-D-ribosyl)imidazole + hydrogencarbonate + ATP = 5-carboxyamino-1-(5-phospho-D-ribosyl)imidazole + ADP + phosphate + 2 H(+)</text>
        <dbReference type="Rhea" id="RHEA:19317"/>
        <dbReference type="ChEBI" id="CHEBI:15378"/>
        <dbReference type="ChEBI" id="CHEBI:17544"/>
        <dbReference type="ChEBI" id="CHEBI:30616"/>
        <dbReference type="ChEBI" id="CHEBI:43474"/>
        <dbReference type="ChEBI" id="CHEBI:58730"/>
        <dbReference type="ChEBI" id="CHEBI:137981"/>
        <dbReference type="ChEBI" id="CHEBI:456216"/>
        <dbReference type="EC" id="6.3.4.18"/>
    </reaction>
</comment>
<dbReference type="NCBIfam" id="NF004679">
    <property type="entry name" value="PRK06019.1-5"/>
    <property type="match status" value="1"/>
</dbReference>
<comment type="function">
    <text evidence="4">Catalyzes the ATP-dependent conversion of 5-aminoimidazole ribonucleotide (AIR) and HCO(3)(-) to N5-carboxyaminoimidazole ribonucleotide (N5-CAIR).</text>
</comment>
<dbReference type="GO" id="GO:0046872">
    <property type="term" value="F:metal ion binding"/>
    <property type="evidence" value="ECO:0007669"/>
    <property type="project" value="InterPro"/>
</dbReference>
<evidence type="ECO:0000256" key="4">
    <source>
        <dbReference type="HAMAP-Rule" id="MF_01928"/>
    </source>
</evidence>
<dbReference type="EMBL" id="DTBD01000049">
    <property type="protein sequence ID" value="HGQ64724.1"/>
    <property type="molecule type" value="Genomic_DNA"/>
</dbReference>
<gene>
    <name evidence="4 5" type="primary">purK</name>
    <name evidence="8" type="ORF">ENU08_05710</name>
    <name evidence="7" type="ORF">ENU41_00370</name>
</gene>
<dbReference type="SUPFAM" id="SSF56059">
    <property type="entry name" value="Glutathione synthetase ATP-binding domain-like"/>
    <property type="match status" value="1"/>
</dbReference>
<dbReference type="InterPro" id="IPR011761">
    <property type="entry name" value="ATP-grasp"/>
</dbReference>
<feature type="binding site" evidence="4">
    <location>
        <position position="189"/>
    </location>
    <ligand>
        <name>ATP</name>
        <dbReference type="ChEBI" id="CHEBI:30616"/>
    </ligand>
</feature>
<organism evidence="8">
    <name type="scientific">Ignisphaera aggregans</name>
    <dbReference type="NCBI Taxonomy" id="334771"/>
    <lineage>
        <taxon>Archaea</taxon>
        <taxon>Thermoproteota</taxon>
        <taxon>Thermoprotei</taxon>
        <taxon>Desulfurococcales</taxon>
        <taxon>Desulfurococcaceae</taxon>
        <taxon>Ignisphaera</taxon>
    </lineage>
</organism>
<keyword evidence="3 4" id="KW-0067">ATP-binding</keyword>
<dbReference type="Pfam" id="PF22660">
    <property type="entry name" value="RS_preATP-grasp-like"/>
    <property type="match status" value="1"/>
</dbReference>
<dbReference type="Pfam" id="PF02222">
    <property type="entry name" value="ATP-grasp"/>
    <property type="match status" value="1"/>
</dbReference>
<comment type="caution">
    <text evidence="8">The sequence shown here is derived from an EMBL/GenBank/DDBJ whole genome shotgun (WGS) entry which is preliminary data.</text>
</comment>
<keyword evidence="2 4" id="KW-0658">Purine biosynthesis</keyword>
<evidence type="ECO:0000256" key="2">
    <source>
        <dbReference type="ARBA" id="ARBA00022755"/>
    </source>
</evidence>
<evidence type="ECO:0000259" key="6">
    <source>
        <dbReference type="PROSITE" id="PS50975"/>
    </source>
</evidence>
<evidence type="ECO:0000256" key="3">
    <source>
        <dbReference type="ARBA" id="ARBA00022840"/>
    </source>
</evidence>
<dbReference type="HAMAP" id="MF_01928">
    <property type="entry name" value="PurK"/>
    <property type="match status" value="1"/>
</dbReference>
<dbReference type="InterPro" id="IPR005875">
    <property type="entry name" value="PurK"/>
</dbReference>
<dbReference type="PANTHER" id="PTHR11609">
    <property type="entry name" value="PURINE BIOSYNTHESIS PROTEIN 6/7, PUR6/7"/>
    <property type="match status" value="1"/>
</dbReference>
<protein>
    <recommendedName>
        <fullName evidence="4 5">N5-carboxyaminoimidazole ribonucleotide synthase</fullName>
        <shortName evidence="4 5">N5-CAIR synthase</shortName>
        <ecNumber evidence="4 5">6.3.4.18</ecNumber>
    </recommendedName>
    <alternativeName>
        <fullName evidence="4 5">5-(carboxyamino)imidazole ribonucleotide synthetase</fullName>
    </alternativeName>
</protein>
<comment type="caution">
    <text evidence="4">Lacks conserved residue(s) required for the propagation of feature annotation.</text>
</comment>
<dbReference type="PANTHER" id="PTHR11609:SF5">
    <property type="entry name" value="PHOSPHORIBOSYLAMINOIMIDAZOLE CARBOXYLASE"/>
    <property type="match status" value="1"/>
</dbReference>
<evidence type="ECO:0000313" key="8">
    <source>
        <dbReference type="EMBL" id="HGQ64724.1"/>
    </source>
</evidence>
<dbReference type="GO" id="GO:0004638">
    <property type="term" value="F:phosphoribosylaminoimidazole carboxylase activity"/>
    <property type="evidence" value="ECO:0007669"/>
    <property type="project" value="InterPro"/>
</dbReference>
<feature type="binding site" evidence="4">
    <location>
        <begin position="264"/>
        <end position="265"/>
    </location>
    <ligand>
        <name>ATP</name>
        <dbReference type="ChEBI" id="CHEBI:30616"/>
    </ligand>
</feature>
<feature type="binding site" evidence="4">
    <location>
        <begin position="149"/>
        <end position="155"/>
    </location>
    <ligand>
        <name>ATP</name>
        <dbReference type="ChEBI" id="CHEBI:30616"/>
    </ligand>
</feature>
<dbReference type="InterPro" id="IPR016185">
    <property type="entry name" value="PreATP-grasp_dom_sf"/>
</dbReference>
<evidence type="ECO:0000256" key="5">
    <source>
        <dbReference type="RuleBase" id="RU361200"/>
    </source>
</evidence>
<dbReference type="GO" id="GO:0006189">
    <property type="term" value="P:'de novo' IMP biosynthetic process"/>
    <property type="evidence" value="ECO:0007669"/>
    <property type="project" value="UniProtKB-UniRule"/>
</dbReference>
<feature type="binding site" evidence="4">
    <location>
        <position position="144"/>
    </location>
    <ligand>
        <name>ATP</name>
        <dbReference type="ChEBI" id="CHEBI:30616"/>
    </ligand>
</feature>
<feature type="binding site" evidence="4">
    <location>
        <position position="103"/>
    </location>
    <ligand>
        <name>ATP</name>
        <dbReference type="ChEBI" id="CHEBI:30616"/>
    </ligand>
</feature>
<dbReference type="GO" id="GO:0005524">
    <property type="term" value="F:ATP binding"/>
    <property type="evidence" value="ECO:0007669"/>
    <property type="project" value="UniProtKB-UniRule"/>
</dbReference>
<comment type="pathway">
    <text evidence="4 5">Purine metabolism; IMP biosynthesis via de novo pathway; 5-amino-1-(5-phospho-D-ribosyl)imidazole-4-carboxylate from 5-amino-1-(5-phospho-D-ribosyl)imidazole (N5-CAIR route): step 1/2.</text>
</comment>
<evidence type="ECO:0000313" key="7">
    <source>
        <dbReference type="EMBL" id="HGQ35121.1"/>
    </source>
</evidence>
<sequence>MKFSLQDLSNLKIGILGGGQLGWMMILECRRYPYKFYVMAHPDAPACIIADKCFDVDSYREMIDLSDIVTYEFEYLPMKALEYAEDKGKLIPRLETVILKHERWREREFYKKHGIPTPRFYITTDAAEVLSLVKNEFNYEAVIKQSKGGYDGKGQYFIKSREDLEKQLNFITKLSDTLIVEEFIDFDYEASIVIARDAKGVVEAYPPTYNRNEKGILIYNYGPLNNKALSNKITEIAVTIATKLNYVGVMAVEFFIKNGDILINELAPRVHNTGHYTLDAANVSQFEQHIRAIVGLELAKTMILSYGGMVNVLSLSLDRIPLEVLRYGKLYWYGKNEVKRRRKMGHINIVGYTLDEVVDKVDTVVKLLYPDGVSLYL</sequence>
<feature type="domain" description="ATP-grasp" evidence="6">
    <location>
        <begin position="107"/>
        <end position="294"/>
    </location>
</feature>
<dbReference type="InterPro" id="IPR011054">
    <property type="entry name" value="Rudment_hybrid_motif"/>
</dbReference>
<dbReference type="Gene3D" id="3.40.50.20">
    <property type="match status" value="1"/>
</dbReference>
<dbReference type="Gene3D" id="3.30.470.20">
    <property type="entry name" value="ATP-grasp fold, B domain"/>
    <property type="match status" value="1"/>
</dbReference>
<dbReference type="GO" id="GO:0034028">
    <property type="term" value="F:5-(carboxyamino)imidazole ribonucleotide synthase activity"/>
    <property type="evidence" value="ECO:0007669"/>
    <property type="project" value="UniProtKB-UniRule"/>
</dbReference>
<evidence type="ECO:0000256" key="1">
    <source>
        <dbReference type="ARBA" id="ARBA00022741"/>
    </source>
</evidence>
<dbReference type="Pfam" id="PF17769">
    <property type="entry name" value="PurK_C"/>
    <property type="match status" value="1"/>
</dbReference>
<dbReference type="SUPFAM" id="SSF51246">
    <property type="entry name" value="Rudiment single hybrid motif"/>
    <property type="match status" value="1"/>
</dbReference>
<dbReference type="InterPro" id="IPR013815">
    <property type="entry name" value="ATP_grasp_subdomain_1"/>
</dbReference>
<dbReference type="SUPFAM" id="SSF52440">
    <property type="entry name" value="PreATP-grasp domain"/>
    <property type="match status" value="1"/>
</dbReference>
<dbReference type="InterPro" id="IPR054350">
    <property type="entry name" value="PurT/PurK_preATP-grasp"/>
</dbReference>
<comment type="function">
    <text evidence="5">Catalyzes the ATP-dependent conversion of 5-aminoimidazole ribonucleotide (AIR) and HCO(3)- to N5-carboxyaminoimidazole ribonucleotide (N5-CAIR).</text>
</comment>
<name>A0A7C4JJU9_9CREN</name>
<keyword evidence="4 5" id="KW-0436">Ligase</keyword>
<dbReference type="AlphaFoldDB" id="A0A7C4JJU9"/>